<accession>A0A0N1PG30</accession>
<dbReference type="EMBL" id="KQ459315">
    <property type="protein sequence ID" value="KPJ01684.1"/>
    <property type="molecule type" value="Genomic_DNA"/>
</dbReference>
<name>A0A0N1PG30_PAPXU</name>
<gene>
    <name evidence="2" type="ORF">RR46_00790</name>
</gene>
<sequence length="189" mass="19515">MGRCIFSPPVEQSILLSITIKSKFKFKALTRSTTAPSSPRVIERGDIGLSHRATTSGIPHVFQAGDAMQAHPQAWGPYDINVAAPPGPLPAFQEVGVTSALPQAGASSPPGPYPAFQEVGVTSAPPQAGVFFSAGLGASLGQRPLAAPPVRLLGRSLPADEPVTQPAPTATTSSHMPHHTGGCRGNQDK</sequence>
<evidence type="ECO:0000313" key="3">
    <source>
        <dbReference type="Proteomes" id="UP000053268"/>
    </source>
</evidence>
<proteinExistence type="predicted"/>
<evidence type="ECO:0000313" key="2">
    <source>
        <dbReference type="EMBL" id="KPJ01684.1"/>
    </source>
</evidence>
<organism evidence="2 3">
    <name type="scientific">Papilio xuthus</name>
    <name type="common">Asian swallowtail butterfly</name>
    <dbReference type="NCBI Taxonomy" id="66420"/>
    <lineage>
        <taxon>Eukaryota</taxon>
        <taxon>Metazoa</taxon>
        <taxon>Ecdysozoa</taxon>
        <taxon>Arthropoda</taxon>
        <taxon>Hexapoda</taxon>
        <taxon>Insecta</taxon>
        <taxon>Pterygota</taxon>
        <taxon>Neoptera</taxon>
        <taxon>Endopterygota</taxon>
        <taxon>Lepidoptera</taxon>
        <taxon>Glossata</taxon>
        <taxon>Ditrysia</taxon>
        <taxon>Papilionoidea</taxon>
        <taxon>Papilionidae</taxon>
        <taxon>Papilioninae</taxon>
        <taxon>Papilio</taxon>
    </lineage>
</organism>
<dbReference type="Proteomes" id="UP000053268">
    <property type="component" value="Unassembled WGS sequence"/>
</dbReference>
<reference evidence="2 3" key="1">
    <citation type="journal article" date="2015" name="Nat. Commun.">
        <title>Outbred genome sequencing and CRISPR/Cas9 gene editing in butterflies.</title>
        <authorList>
            <person name="Li X."/>
            <person name="Fan D."/>
            <person name="Zhang W."/>
            <person name="Liu G."/>
            <person name="Zhang L."/>
            <person name="Zhao L."/>
            <person name="Fang X."/>
            <person name="Chen L."/>
            <person name="Dong Y."/>
            <person name="Chen Y."/>
            <person name="Ding Y."/>
            <person name="Zhao R."/>
            <person name="Feng M."/>
            <person name="Zhu Y."/>
            <person name="Feng Y."/>
            <person name="Jiang X."/>
            <person name="Zhu D."/>
            <person name="Xiang H."/>
            <person name="Feng X."/>
            <person name="Li S."/>
            <person name="Wang J."/>
            <person name="Zhang G."/>
            <person name="Kronforst M.R."/>
            <person name="Wang W."/>
        </authorList>
    </citation>
    <scope>NUCLEOTIDE SEQUENCE [LARGE SCALE GENOMIC DNA]</scope>
    <source>
        <strain evidence="2">Ya'a_city_454_Px</strain>
        <tissue evidence="2">Whole body</tissue>
    </source>
</reference>
<feature type="compositionally biased region" description="Polar residues" evidence="1">
    <location>
        <begin position="166"/>
        <end position="175"/>
    </location>
</feature>
<feature type="region of interest" description="Disordered" evidence="1">
    <location>
        <begin position="156"/>
        <end position="189"/>
    </location>
</feature>
<protein>
    <submittedName>
        <fullName evidence="2">Uncharacterized protein</fullName>
    </submittedName>
</protein>
<keyword evidence="3" id="KW-1185">Reference proteome</keyword>
<evidence type="ECO:0000256" key="1">
    <source>
        <dbReference type="SAM" id="MobiDB-lite"/>
    </source>
</evidence>
<dbReference type="AlphaFoldDB" id="A0A0N1PG30"/>